<dbReference type="InterPro" id="IPR031318">
    <property type="entry name" value="OPI10"/>
</dbReference>
<reference evidence="5" key="1">
    <citation type="submission" date="2017-02" db="UniProtKB">
        <authorList>
            <consortium name="WormBaseParasite"/>
        </authorList>
    </citation>
    <scope>IDENTIFICATION</scope>
</reference>
<evidence type="ECO:0000259" key="2">
    <source>
        <dbReference type="Pfam" id="PF05603"/>
    </source>
</evidence>
<dbReference type="InterPro" id="IPR048364">
    <property type="entry name" value="Hikeshi-like_C"/>
</dbReference>
<dbReference type="GO" id="GO:0006606">
    <property type="term" value="P:protein import into nucleus"/>
    <property type="evidence" value="ECO:0007669"/>
    <property type="project" value="TreeGrafter"/>
</dbReference>
<evidence type="ECO:0000313" key="4">
    <source>
        <dbReference type="Proteomes" id="UP000036681"/>
    </source>
</evidence>
<sequence>MYRASIASAVYFYLKNVIGFQLQADFVQAGETEFVTEVSDASSINHVVVFLTGVTPFPDGTGGSVYIRWPQGNGGDMNWHYLGFICNEKPSAIFRVSQLRKLDALHEGVFTSLGLPTGAAAHGSAQIGIQVESMAAISAKVPAAGTAPSQQATFIEFAQKMLQNFVNHVESFVVRLPRPDNPVESTDFIPASVVQYWFTNFRRRLDQNPEFWRNLS</sequence>
<dbReference type="Pfam" id="PF21057">
    <property type="entry name" value="Hikeshi-like_C"/>
    <property type="match status" value="1"/>
</dbReference>
<feature type="domain" description="Hikeshi-like N-terminal" evidence="2">
    <location>
        <begin position="19"/>
        <end position="145"/>
    </location>
</feature>
<dbReference type="Proteomes" id="UP000036681">
    <property type="component" value="Unplaced"/>
</dbReference>
<accession>A0A0M3HX65</accession>
<dbReference type="GO" id="GO:0005634">
    <property type="term" value="C:nucleus"/>
    <property type="evidence" value="ECO:0007669"/>
    <property type="project" value="TreeGrafter"/>
</dbReference>
<name>A0A0M3HX65_ASCLU</name>
<evidence type="ECO:0000259" key="3">
    <source>
        <dbReference type="Pfam" id="PF21057"/>
    </source>
</evidence>
<dbReference type="InterPro" id="IPR008493">
    <property type="entry name" value="Hikeshi-like_N"/>
</dbReference>
<keyword evidence="4" id="KW-1185">Reference proteome</keyword>
<organism evidence="4 5">
    <name type="scientific">Ascaris lumbricoides</name>
    <name type="common">Giant roundworm</name>
    <dbReference type="NCBI Taxonomy" id="6252"/>
    <lineage>
        <taxon>Eukaryota</taxon>
        <taxon>Metazoa</taxon>
        <taxon>Ecdysozoa</taxon>
        <taxon>Nematoda</taxon>
        <taxon>Chromadorea</taxon>
        <taxon>Rhabditida</taxon>
        <taxon>Spirurina</taxon>
        <taxon>Ascaridomorpha</taxon>
        <taxon>Ascaridoidea</taxon>
        <taxon>Ascarididae</taxon>
        <taxon>Ascaris</taxon>
    </lineage>
</organism>
<dbReference type="Pfam" id="PF05603">
    <property type="entry name" value="Hikeshi-like_N"/>
    <property type="match status" value="1"/>
</dbReference>
<protein>
    <submittedName>
        <fullName evidence="5">DUF775 domain-containing protein</fullName>
    </submittedName>
</protein>
<feature type="domain" description="Hikeshi-like C-terminal" evidence="3">
    <location>
        <begin position="154"/>
        <end position="214"/>
    </location>
</feature>
<comment type="similarity">
    <text evidence="1">Belongs to the OPI10 family.</text>
</comment>
<proteinExistence type="inferred from homology"/>
<evidence type="ECO:0000313" key="5">
    <source>
        <dbReference type="WBParaSite" id="ALUE_0000786501-mRNA-1"/>
    </source>
</evidence>
<dbReference type="GO" id="GO:0005829">
    <property type="term" value="C:cytosol"/>
    <property type="evidence" value="ECO:0007669"/>
    <property type="project" value="TreeGrafter"/>
</dbReference>
<evidence type="ECO:0000256" key="1">
    <source>
        <dbReference type="ARBA" id="ARBA00006623"/>
    </source>
</evidence>
<dbReference type="GO" id="GO:0030544">
    <property type="term" value="F:Hsp70 protein binding"/>
    <property type="evidence" value="ECO:0007669"/>
    <property type="project" value="TreeGrafter"/>
</dbReference>
<dbReference type="PANTHER" id="PTHR12925:SF0">
    <property type="entry name" value="PROTEIN HIKESHI"/>
    <property type="match status" value="1"/>
</dbReference>
<dbReference type="PANTHER" id="PTHR12925">
    <property type="entry name" value="HIKESHI FAMILY MEMBER"/>
    <property type="match status" value="1"/>
</dbReference>
<dbReference type="WBParaSite" id="ALUE_0000786501-mRNA-1">
    <property type="protein sequence ID" value="ALUE_0000786501-mRNA-1"/>
    <property type="gene ID" value="ALUE_0000786501"/>
</dbReference>
<dbReference type="AlphaFoldDB" id="A0A0M3HX65"/>
<dbReference type="GO" id="GO:0061608">
    <property type="term" value="F:nuclear import signal receptor activity"/>
    <property type="evidence" value="ECO:0007669"/>
    <property type="project" value="TreeGrafter"/>
</dbReference>